<evidence type="ECO:0000313" key="2">
    <source>
        <dbReference type="Proteomes" id="UP000646244"/>
    </source>
</evidence>
<evidence type="ECO:0008006" key="3">
    <source>
        <dbReference type="Google" id="ProtNLM"/>
    </source>
</evidence>
<protein>
    <recommendedName>
        <fullName evidence="3">WXG100 family type VII secretion target</fullName>
    </recommendedName>
</protein>
<dbReference type="Proteomes" id="UP000646244">
    <property type="component" value="Unassembled WGS sequence"/>
</dbReference>
<comment type="caution">
    <text evidence="1">The sequence shown here is derived from an EMBL/GenBank/DDBJ whole genome shotgun (WGS) entry which is preliminary data.</text>
</comment>
<dbReference type="Gene3D" id="1.10.287.1060">
    <property type="entry name" value="ESAT-6-like"/>
    <property type="match status" value="1"/>
</dbReference>
<dbReference type="EMBL" id="BMVB01000011">
    <property type="protein sequence ID" value="GHC56154.1"/>
    <property type="molecule type" value="Genomic_DNA"/>
</dbReference>
<gene>
    <name evidence="1" type="ORF">GCM10010507_35870</name>
</gene>
<accession>A0A918TR65</accession>
<name>A0A918TR65_STRCJ</name>
<reference evidence="1" key="2">
    <citation type="submission" date="2020-09" db="EMBL/GenBank/DDBJ databases">
        <authorList>
            <person name="Sun Q."/>
            <person name="Ohkuma M."/>
        </authorList>
    </citation>
    <scope>NUCLEOTIDE SEQUENCE</scope>
    <source>
        <strain evidence="1">JCM 4633</strain>
    </source>
</reference>
<evidence type="ECO:0000313" key="1">
    <source>
        <dbReference type="EMBL" id="GHC56154.1"/>
    </source>
</evidence>
<dbReference type="SUPFAM" id="SSF140453">
    <property type="entry name" value="EsxAB dimer-like"/>
    <property type="match status" value="1"/>
</dbReference>
<dbReference type="InterPro" id="IPR036689">
    <property type="entry name" value="ESAT-6-like_sf"/>
</dbReference>
<sequence>MTPLMDFPDAAEPTACLTRPDVPEEFSDPLLAITAAGDVFSPGGWFLKLAELMLTKDPVEWAQEQLAGDWKAYAGCSQAWRNAGRACGAIARNVEAGSKRVDATWDGHAAEAAIDYFEALRKNLDDVQDALDTMAEEYRVVTESIARTGQAIGGCIGAIIDALVSLSVTTAASTALGWTGGAAAMGYALGAMEAQVILMEWERMSVLVNAAQLAMNASYAVMGRTGGEILARVHALPLPRTSYDHPAV</sequence>
<organism evidence="1 2">
    <name type="scientific">Streptomyces cinnamoneus</name>
    <name type="common">Streptoverticillium cinnamoneum</name>
    <dbReference type="NCBI Taxonomy" id="53446"/>
    <lineage>
        <taxon>Bacteria</taxon>
        <taxon>Bacillati</taxon>
        <taxon>Actinomycetota</taxon>
        <taxon>Actinomycetes</taxon>
        <taxon>Kitasatosporales</taxon>
        <taxon>Streptomycetaceae</taxon>
        <taxon>Streptomyces</taxon>
        <taxon>Streptomyces cinnamoneus group</taxon>
    </lineage>
</organism>
<reference evidence="1" key="1">
    <citation type="journal article" date="2014" name="Int. J. Syst. Evol. Microbiol.">
        <title>Complete genome sequence of Corynebacterium casei LMG S-19264T (=DSM 44701T), isolated from a smear-ripened cheese.</title>
        <authorList>
            <consortium name="US DOE Joint Genome Institute (JGI-PGF)"/>
            <person name="Walter F."/>
            <person name="Albersmeier A."/>
            <person name="Kalinowski J."/>
            <person name="Ruckert C."/>
        </authorList>
    </citation>
    <scope>NUCLEOTIDE SEQUENCE</scope>
    <source>
        <strain evidence="1">JCM 4633</strain>
    </source>
</reference>
<dbReference type="AlphaFoldDB" id="A0A918TR65"/>
<proteinExistence type="predicted"/>